<keyword evidence="1" id="KW-1133">Transmembrane helix</keyword>
<name>A0ABZ0IH72_9BACT</name>
<evidence type="ECO:0000256" key="1">
    <source>
        <dbReference type="SAM" id="Phobius"/>
    </source>
</evidence>
<keyword evidence="3" id="KW-1185">Reference proteome</keyword>
<keyword evidence="1" id="KW-0812">Transmembrane</keyword>
<evidence type="ECO:0000313" key="2">
    <source>
        <dbReference type="EMBL" id="WOK04367.1"/>
    </source>
</evidence>
<organism evidence="2 3">
    <name type="scientific">Imperialibacter roseus</name>
    <dbReference type="NCBI Taxonomy" id="1324217"/>
    <lineage>
        <taxon>Bacteria</taxon>
        <taxon>Pseudomonadati</taxon>
        <taxon>Bacteroidota</taxon>
        <taxon>Cytophagia</taxon>
        <taxon>Cytophagales</taxon>
        <taxon>Flammeovirgaceae</taxon>
        <taxon>Imperialibacter</taxon>
    </lineage>
</organism>
<dbReference type="EMBL" id="CP136051">
    <property type="protein sequence ID" value="WOK04367.1"/>
    <property type="molecule type" value="Genomic_DNA"/>
</dbReference>
<reference evidence="2 3" key="1">
    <citation type="journal article" date="2023" name="Microbiol. Resour. Announc.">
        <title>Complete Genome Sequence of Imperialibacter roseus strain P4T.</title>
        <authorList>
            <person name="Tizabi D.R."/>
            <person name="Bachvaroff T."/>
            <person name="Hill R.T."/>
        </authorList>
    </citation>
    <scope>NUCLEOTIDE SEQUENCE [LARGE SCALE GENOMIC DNA]</scope>
    <source>
        <strain evidence="2 3">P4T</strain>
    </source>
</reference>
<proteinExistence type="predicted"/>
<dbReference type="Proteomes" id="UP001302349">
    <property type="component" value="Chromosome"/>
</dbReference>
<accession>A0ABZ0IH72</accession>
<gene>
    <name evidence="2" type="ORF">RT717_14905</name>
</gene>
<keyword evidence="1" id="KW-0472">Membrane</keyword>
<dbReference type="RefSeq" id="WP_317487178.1">
    <property type="nucleotide sequence ID" value="NZ_CP136051.1"/>
</dbReference>
<sequence>MKNFPLIIIVILSAALILLGIYSKMQASKAELNSLMANKYQEMMLQEKEVNEQLTVELLECREGNSEELNGEE</sequence>
<protein>
    <submittedName>
        <fullName evidence="2">Uncharacterized protein</fullName>
    </submittedName>
</protein>
<evidence type="ECO:0000313" key="3">
    <source>
        <dbReference type="Proteomes" id="UP001302349"/>
    </source>
</evidence>
<feature type="transmembrane region" description="Helical" evidence="1">
    <location>
        <begin position="6"/>
        <end position="23"/>
    </location>
</feature>